<dbReference type="Pfam" id="PF07963">
    <property type="entry name" value="N_methyl"/>
    <property type="match status" value="1"/>
</dbReference>
<keyword evidence="3" id="KW-0472">Membrane</keyword>
<keyword evidence="5" id="KW-1185">Reference proteome</keyword>
<dbReference type="AlphaFoldDB" id="A0A323TJ78"/>
<dbReference type="OrthoDB" id="2080124at2"/>
<dbReference type="GO" id="GO:0030420">
    <property type="term" value="P:establishment of competence for transformation"/>
    <property type="evidence" value="ECO:0007669"/>
    <property type="project" value="UniProtKB-KW"/>
</dbReference>
<dbReference type="RefSeq" id="WP_110609669.1">
    <property type="nucleotide sequence ID" value="NZ_PDOD01000002.1"/>
</dbReference>
<accession>A0A323TJ78</accession>
<evidence type="ECO:0000256" key="3">
    <source>
        <dbReference type="SAM" id="Phobius"/>
    </source>
</evidence>
<dbReference type="EMBL" id="PDOD01000002">
    <property type="protein sequence ID" value="PYZ93637.1"/>
    <property type="molecule type" value="Genomic_DNA"/>
</dbReference>
<evidence type="ECO:0000313" key="4">
    <source>
        <dbReference type="EMBL" id="PYZ93637.1"/>
    </source>
</evidence>
<keyword evidence="2" id="KW-0178">Competence</keyword>
<proteinExistence type="predicted"/>
<evidence type="ECO:0000256" key="1">
    <source>
        <dbReference type="ARBA" id="ARBA00004241"/>
    </source>
</evidence>
<comment type="subcellular location">
    <subcellularLocation>
        <location evidence="1">Cell surface</location>
    </subcellularLocation>
</comment>
<feature type="transmembrane region" description="Helical" evidence="3">
    <location>
        <begin position="12"/>
        <end position="36"/>
    </location>
</feature>
<dbReference type="PROSITE" id="PS00409">
    <property type="entry name" value="PROKAR_NTER_METHYL"/>
    <property type="match status" value="1"/>
</dbReference>
<dbReference type="InterPro" id="IPR012902">
    <property type="entry name" value="N_methyl_site"/>
</dbReference>
<dbReference type="Proteomes" id="UP000248214">
    <property type="component" value="Unassembled WGS sequence"/>
</dbReference>
<protein>
    <submittedName>
        <fullName evidence="4">Uncharacterized protein</fullName>
    </submittedName>
</protein>
<keyword evidence="3" id="KW-1133">Transmembrane helix</keyword>
<dbReference type="GO" id="GO:0009986">
    <property type="term" value="C:cell surface"/>
    <property type="evidence" value="ECO:0007669"/>
    <property type="project" value="UniProtKB-SubCell"/>
</dbReference>
<organism evidence="4 5">
    <name type="scientific">Salipaludibacillus keqinensis</name>
    <dbReference type="NCBI Taxonomy" id="2045207"/>
    <lineage>
        <taxon>Bacteria</taxon>
        <taxon>Bacillati</taxon>
        <taxon>Bacillota</taxon>
        <taxon>Bacilli</taxon>
        <taxon>Bacillales</taxon>
        <taxon>Bacillaceae</taxon>
    </lineage>
</organism>
<comment type="caution">
    <text evidence="4">The sequence shown here is derived from an EMBL/GenBank/DDBJ whole genome shotgun (WGS) entry which is preliminary data.</text>
</comment>
<evidence type="ECO:0000313" key="5">
    <source>
        <dbReference type="Proteomes" id="UP000248214"/>
    </source>
</evidence>
<gene>
    <name evidence="4" type="ORF">CR194_10790</name>
</gene>
<keyword evidence="3" id="KW-0812">Transmembrane</keyword>
<evidence type="ECO:0000256" key="2">
    <source>
        <dbReference type="ARBA" id="ARBA00023287"/>
    </source>
</evidence>
<reference evidence="4 5" key="1">
    <citation type="submission" date="2017-10" db="EMBL/GenBank/DDBJ databases">
        <title>Bacillus sp. nov., a halophilic bacterium isolated from a Keqin Lake.</title>
        <authorList>
            <person name="Wang H."/>
        </authorList>
    </citation>
    <scope>NUCLEOTIDE SEQUENCE [LARGE SCALE GENOMIC DNA]</scope>
    <source>
        <strain evidence="4 5">KQ-12</strain>
    </source>
</reference>
<name>A0A323TJ78_9BACI</name>
<sequence length="505" mass="56360">MNKNRANYQSGLTLIELLVTITISTMVVGLLVSILLSTFNHNQRSEAHINLRQEGNYLITQLQQAHHQGDYTLCYENETIYIDNRMIESLTPRDIMIKGKGEEHTMFQHNGERISSDELATCDSPLKVTKDEELYVSVTLTDGYDRELDIQTVVDRLGNLVIEDVPTVEDREDQPYFDFIRGNNLFLDGDALSFAGNEMNGEDTFIRVNGPFQSKDFNGGSHINISTIYVDGDFIFNTSVGSVGSENSPGSIYVNGNYVFNPGSSPIYGDIFVDGTAKVNGGATHGNMFVREDAEFQNGIFFEDVMIGGNLSIVNATIHSDVYVEGDVQVGWEPKFYNNANVYYTGEFNPIDNMGSHITNRFIQVPSVPAVPSFTIPEEKLPPLRSDQWFEENDYSINEYDVKQDGMKLFFQNNVRLDSHNRNGLSDFTNVMIVSEGDILINGENWWTMTGILLAPNGRVTLKTTSFEGIIISKDGVFIESGGSNVTFKPLLDFIGGSEDFPLGN</sequence>